<dbReference type="GO" id="GO:0016787">
    <property type="term" value="F:hydrolase activity"/>
    <property type="evidence" value="ECO:0007669"/>
    <property type="project" value="UniProtKB-KW"/>
</dbReference>
<organism evidence="4 5">
    <name type="scientific">Caminibacter pacificus</name>
    <dbReference type="NCBI Taxonomy" id="1424653"/>
    <lineage>
        <taxon>Bacteria</taxon>
        <taxon>Pseudomonadati</taxon>
        <taxon>Campylobacterota</taxon>
        <taxon>Epsilonproteobacteria</taxon>
        <taxon>Nautiliales</taxon>
        <taxon>Nautiliaceae</taxon>
        <taxon>Caminibacter</taxon>
    </lineage>
</organism>
<sequence length="129" mass="14890">MTCPLCNVTDYFYKNSLFSLIFVDDIPGYIRLITNAHVKEFSDLSDQEAVEITLAVKKIEKILLKHTNADKINIASLGNMVPHLHIHIIPRFKNDPWWPGATFCEKTRDFTYPQIDLEKIKEEIIKSLG</sequence>
<evidence type="ECO:0000259" key="2">
    <source>
        <dbReference type="PROSITE" id="PS51084"/>
    </source>
</evidence>
<dbReference type="AlphaFoldDB" id="A0AAJ4RB02"/>
<feature type="short sequence motif" description="Histidine triad motif" evidence="1">
    <location>
        <begin position="83"/>
        <end position="87"/>
    </location>
</feature>
<protein>
    <submittedName>
        <fullName evidence="4">Diadenosine tetraphosphate (Ap4A) HIT family hydrolase</fullName>
    </submittedName>
    <submittedName>
        <fullName evidence="3">HIT family protein</fullName>
    </submittedName>
</protein>
<dbReference type="Proteomes" id="UP000272781">
    <property type="component" value="Unassembled WGS sequence"/>
</dbReference>
<evidence type="ECO:0000313" key="5">
    <source>
        <dbReference type="Proteomes" id="UP000272781"/>
    </source>
</evidence>
<dbReference type="GO" id="GO:0009117">
    <property type="term" value="P:nucleotide metabolic process"/>
    <property type="evidence" value="ECO:0007669"/>
    <property type="project" value="TreeGrafter"/>
</dbReference>
<proteinExistence type="predicted"/>
<dbReference type="EMBL" id="RJVK01000005">
    <property type="protein sequence ID" value="ROR38894.1"/>
    <property type="molecule type" value="Genomic_DNA"/>
</dbReference>
<evidence type="ECO:0000313" key="6">
    <source>
        <dbReference type="Proteomes" id="UP000298805"/>
    </source>
</evidence>
<dbReference type="InterPro" id="IPR001310">
    <property type="entry name" value="Histidine_triad_HIT"/>
</dbReference>
<dbReference type="EMBL" id="CP027432">
    <property type="protein sequence ID" value="QCI27457.1"/>
    <property type="molecule type" value="Genomic_DNA"/>
</dbReference>
<keyword evidence="6" id="KW-1185">Reference proteome</keyword>
<dbReference type="PROSITE" id="PS51084">
    <property type="entry name" value="HIT_2"/>
    <property type="match status" value="1"/>
</dbReference>
<dbReference type="PANTHER" id="PTHR46648:SF1">
    <property type="entry name" value="ADENOSINE 5'-MONOPHOSPHORAMIDASE HNT1"/>
    <property type="match status" value="1"/>
</dbReference>
<dbReference type="SUPFAM" id="SSF54197">
    <property type="entry name" value="HIT-like"/>
    <property type="match status" value="1"/>
</dbReference>
<dbReference type="PANTHER" id="PTHR46648">
    <property type="entry name" value="HIT FAMILY PROTEIN 1"/>
    <property type="match status" value="1"/>
</dbReference>
<dbReference type="Gene3D" id="3.30.428.10">
    <property type="entry name" value="HIT-like"/>
    <property type="match status" value="1"/>
</dbReference>
<gene>
    <name evidence="3" type="ORF">C6V80_00280</name>
    <name evidence="4" type="ORF">EDC58_1809</name>
</gene>
<evidence type="ECO:0000313" key="3">
    <source>
        <dbReference type="EMBL" id="QCI27457.1"/>
    </source>
</evidence>
<reference evidence="4 5" key="2">
    <citation type="submission" date="2018-11" db="EMBL/GenBank/DDBJ databases">
        <title>Genomic Encyclopedia of Type Strains, Phase IV (KMG-IV): sequencing the most valuable type-strain genomes for metagenomic binning, comparative biology and taxonomic classification.</title>
        <authorList>
            <person name="Goeker M."/>
        </authorList>
    </citation>
    <scope>NUCLEOTIDE SEQUENCE [LARGE SCALE GENOMIC DNA]</scope>
    <source>
        <strain evidence="4 5">DSM 27783</strain>
    </source>
</reference>
<keyword evidence="4" id="KW-0378">Hydrolase</keyword>
<dbReference type="InterPro" id="IPR036265">
    <property type="entry name" value="HIT-like_sf"/>
</dbReference>
<accession>A0AAJ4RB02</accession>
<feature type="domain" description="HIT" evidence="2">
    <location>
        <begin position="27"/>
        <end position="98"/>
    </location>
</feature>
<reference evidence="3" key="3">
    <citation type="submission" date="2019-06" db="EMBL/GenBank/DDBJ databases">
        <title>A comparative analysis of the Nautiliaceae.</title>
        <authorList>
            <person name="Grosche A."/>
            <person name="Smedile F."/>
            <person name="Vetriani C."/>
        </authorList>
    </citation>
    <scope>NUCLEOTIDE SEQUENCE</scope>
    <source>
        <strain evidence="3">TB6</strain>
    </source>
</reference>
<evidence type="ECO:0000256" key="1">
    <source>
        <dbReference type="PROSITE-ProRule" id="PRU00464"/>
    </source>
</evidence>
<dbReference type="Pfam" id="PF01230">
    <property type="entry name" value="HIT"/>
    <property type="match status" value="1"/>
</dbReference>
<dbReference type="InterPro" id="IPR011146">
    <property type="entry name" value="HIT-like"/>
</dbReference>
<dbReference type="Proteomes" id="UP000298805">
    <property type="component" value="Chromosome"/>
</dbReference>
<reference evidence="6" key="1">
    <citation type="submission" date="2018-03" db="EMBL/GenBank/DDBJ databases">
        <title>A comparative analysis of the Nautiliaceae.</title>
        <authorList>
            <person name="Grosche A."/>
            <person name="Smedile F."/>
            <person name="Vetriani C."/>
        </authorList>
    </citation>
    <scope>NUCLEOTIDE SEQUENCE [LARGE SCALE GENOMIC DNA]</scope>
    <source>
        <strain evidence="6">TB6</strain>
    </source>
</reference>
<evidence type="ECO:0000313" key="4">
    <source>
        <dbReference type="EMBL" id="ROR38894.1"/>
    </source>
</evidence>
<dbReference type="RefSeq" id="WP_123353186.1">
    <property type="nucleotide sequence ID" value="NZ_CP027432.2"/>
</dbReference>
<name>A0AAJ4RB02_9BACT</name>